<dbReference type="EMBL" id="JAAHBU010000157">
    <property type="protein sequence ID" value="NER64566.1"/>
    <property type="molecule type" value="Genomic_DNA"/>
</dbReference>
<protein>
    <submittedName>
        <fullName evidence="2">Uncharacterized protein</fullName>
    </submittedName>
</protein>
<accession>A0A6B3NRP5</accession>
<evidence type="ECO:0000313" key="4">
    <source>
        <dbReference type="Proteomes" id="UP000482634"/>
    </source>
</evidence>
<evidence type="ECO:0000313" key="2">
    <source>
        <dbReference type="EMBL" id="NER64566.1"/>
    </source>
</evidence>
<dbReference type="Proteomes" id="UP000480410">
    <property type="component" value="Unassembled WGS sequence"/>
</dbReference>
<evidence type="ECO:0000313" key="3">
    <source>
        <dbReference type="Proteomes" id="UP000480410"/>
    </source>
</evidence>
<reference evidence="3 4" key="1">
    <citation type="submission" date="2020-02" db="EMBL/GenBank/DDBJ databases">
        <title>Broccoli isolated Pseudomonas sp.</title>
        <authorList>
            <person name="Fujikawa T."/>
            <person name="Sawada H."/>
        </authorList>
    </citation>
    <scope>NUCLEOTIDE SEQUENCE [LARGE SCALE GENOMIC DNA]</scope>
    <source>
        <strain evidence="2 4">MAFF212427</strain>
        <strain evidence="1 3">MAFF212428</strain>
    </source>
</reference>
<name>A0A6B3NRP5_9PSED</name>
<organism evidence="2 4">
    <name type="scientific">Pseudomonas brassicae</name>
    <dbReference type="NCBI Taxonomy" id="2708063"/>
    <lineage>
        <taxon>Bacteria</taxon>
        <taxon>Pseudomonadati</taxon>
        <taxon>Pseudomonadota</taxon>
        <taxon>Gammaproteobacteria</taxon>
        <taxon>Pseudomonadales</taxon>
        <taxon>Pseudomonadaceae</taxon>
        <taxon>Pseudomonas</taxon>
    </lineage>
</organism>
<keyword evidence="4" id="KW-1185">Reference proteome</keyword>
<sequence length="60" mass="6676">MSQGERTIASSVPMSHVTEFEAFYELFEQRLLARQQCCSSHCVLGISASSLASQRPQGQR</sequence>
<dbReference type="RefSeq" id="WP_163945357.1">
    <property type="nucleotide sequence ID" value="NZ_JAAHBU010000157.1"/>
</dbReference>
<proteinExistence type="predicted"/>
<gene>
    <name evidence="1" type="ORF">G3435_14435</name>
    <name evidence="2" type="ORF">G3436_12575</name>
</gene>
<evidence type="ECO:0000313" key="1">
    <source>
        <dbReference type="EMBL" id="NER60853.1"/>
    </source>
</evidence>
<accession>A0A6M0CWS9</accession>
<dbReference type="EMBL" id="JAAHBV010000299">
    <property type="protein sequence ID" value="NER60853.1"/>
    <property type="molecule type" value="Genomic_DNA"/>
</dbReference>
<comment type="caution">
    <text evidence="2">The sequence shown here is derived from an EMBL/GenBank/DDBJ whole genome shotgun (WGS) entry which is preliminary data.</text>
</comment>
<dbReference type="Proteomes" id="UP000482634">
    <property type="component" value="Unassembled WGS sequence"/>
</dbReference>
<dbReference type="AlphaFoldDB" id="A0A6B3NRP5"/>